<protein>
    <submittedName>
        <fullName evidence="2">PaaI family thioesterase</fullName>
    </submittedName>
</protein>
<dbReference type="EMBL" id="JACXLC010000001">
    <property type="protein sequence ID" value="MBD2841672.1"/>
    <property type="molecule type" value="Genomic_DNA"/>
</dbReference>
<reference evidence="2 3" key="1">
    <citation type="submission" date="2020-09" db="EMBL/GenBank/DDBJ databases">
        <authorList>
            <person name="Yoon J.-W."/>
        </authorList>
    </citation>
    <scope>NUCLEOTIDE SEQUENCE [LARGE SCALE GENOMIC DNA]</scope>
    <source>
        <strain evidence="2 3">KMU-140</strain>
    </source>
</reference>
<organism evidence="2 3">
    <name type="scientific">Erythrobacter rubeus</name>
    <dbReference type="NCBI Taxonomy" id="2760803"/>
    <lineage>
        <taxon>Bacteria</taxon>
        <taxon>Pseudomonadati</taxon>
        <taxon>Pseudomonadota</taxon>
        <taxon>Alphaproteobacteria</taxon>
        <taxon>Sphingomonadales</taxon>
        <taxon>Erythrobacteraceae</taxon>
        <taxon>Erythrobacter/Porphyrobacter group</taxon>
        <taxon>Erythrobacter</taxon>
    </lineage>
</organism>
<accession>A0ABR8KQJ7</accession>
<dbReference type="CDD" id="cd03443">
    <property type="entry name" value="PaaI_thioesterase"/>
    <property type="match status" value="1"/>
</dbReference>
<sequence length="162" mass="17701">MSDHGAPFDYHPLTEAEAGGETGWYSWNLVDRTRYNTAVLGELRVRGEGDRCRLRMFPERRHTNLGDNIHGAATLGLIDIALFATMHVIGSGNAGPSVTVELSTQFVGAGDPDRPLDAVTEIVRETGRMLFLRGECVQGEDVVTSYSGIVRKMKLRPAGKAE</sequence>
<evidence type="ECO:0000313" key="2">
    <source>
        <dbReference type="EMBL" id="MBD2841672.1"/>
    </source>
</evidence>
<proteinExistence type="predicted"/>
<dbReference type="RefSeq" id="WP_190787191.1">
    <property type="nucleotide sequence ID" value="NZ_JACXLC010000001.1"/>
</dbReference>
<name>A0ABR8KQJ7_9SPHN</name>
<evidence type="ECO:0000259" key="1">
    <source>
        <dbReference type="Pfam" id="PF03061"/>
    </source>
</evidence>
<feature type="domain" description="Thioesterase" evidence="1">
    <location>
        <begin position="68"/>
        <end position="143"/>
    </location>
</feature>
<dbReference type="Pfam" id="PF03061">
    <property type="entry name" value="4HBT"/>
    <property type="match status" value="1"/>
</dbReference>
<dbReference type="Proteomes" id="UP000635384">
    <property type="component" value="Unassembled WGS sequence"/>
</dbReference>
<dbReference type="Gene3D" id="3.10.129.10">
    <property type="entry name" value="Hotdog Thioesterase"/>
    <property type="match status" value="1"/>
</dbReference>
<gene>
    <name evidence="2" type="ORF">IB285_05285</name>
</gene>
<comment type="caution">
    <text evidence="2">The sequence shown here is derived from an EMBL/GenBank/DDBJ whole genome shotgun (WGS) entry which is preliminary data.</text>
</comment>
<evidence type="ECO:0000313" key="3">
    <source>
        <dbReference type="Proteomes" id="UP000635384"/>
    </source>
</evidence>
<keyword evidence="3" id="KW-1185">Reference proteome</keyword>
<dbReference type="SUPFAM" id="SSF54637">
    <property type="entry name" value="Thioesterase/thiol ester dehydrase-isomerase"/>
    <property type="match status" value="1"/>
</dbReference>
<dbReference type="InterPro" id="IPR006683">
    <property type="entry name" value="Thioestr_dom"/>
</dbReference>
<dbReference type="InterPro" id="IPR029069">
    <property type="entry name" value="HotDog_dom_sf"/>
</dbReference>